<dbReference type="Proteomes" id="UP001642487">
    <property type="component" value="Chromosome 8"/>
</dbReference>
<evidence type="ECO:0000313" key="3">
    <source>
        <dbReference type="Proteomes" id="UP001642487"/>
    </source>
</evidence>
<feature type="compositionally biased region" description="Polar residues" evidence="1">
    <location>
        <begin position="63"/>
        <end position="74"/>
    </location>
</feature>
<reference evidence="2 3" key="1">
    <citation type="submission" date="2024-03" db="EMBL/GenBank/DDBJ databases">
        <authorList>
            <person name="Gkanogiannis A."/>
            <person name="Becerra Lopez-Lavalle L."/>
        </authorList>
    </citation>
    <scope>NUCLEOTIDE SEQUENCE [LARGE SCALE GENOMIC DNA]</scope>
</reference>
<evidence type="ECO:0000256" key="1">
    <source>
        <dbReference type="SAM" id="MobiDB-lite"/>
    </source>
</evidence>
<organism evidence="2 3">
    <name type="scientific">Citrullus colocynthis</name>
    <name type="common">colocynth</name>
    <dbReference type="NCBI Taxonomy" id="252529"/>
    <lineage>
        <taxon>Eukaryota</taxon>
        <taxon>Viridiplantae</taxon>
        <taxon>Streptophyta</taxon>
        <taxon>Embryophyta</taxon>
        <taxon>Tracheophyta</taxon>
        <taxon>Spermatophyta</taxon>
        <taxon>Magnoliopsida</taxon>
        <taxon>eudicotyledons</taxon>
        <taxon>Gunneridae</taxon>
        <taxon>Pentapetalae</taxon>
        <taxon>rosids</taxon>
        <taxon>fabids</taxon>
        <taxon>Cucurbitales</taxon>
        <taxon>Cucurbitaceae</taxon>
        <taxon>Benincaseae</taxon>
        <taxon>Citrullus</taxon>
    </lineage>
</organism>
<gene>
    <name evidence="2" type="ORF">CITCOLO1_LOCUS19777</name>
</gene>
<feature type="region of interest" description="Disordered" evidence="1">
    <location>
        <begin position="46"/>
        <end position="74"/>
    </location>
</feature>
<name>A0ABP0Z4E6_9ROSI</name>
<sequence>MGSEKLGNFGWCIVQPQLKGSGGAAVEDAMCFKDLRPKSVNMEAIASSKHGSRSHFSADSFIPTDSDSPNSLGT</sequence>
<dbReference type="EMBL" id="OZ021742">
    <property type="protein sequence ID" value="CAK9327399.1"/>
    <property type="molecule type" value="Genomic_DNA"/>
</dbReference>
<evidence type="ECO:0000313" key="2">
    <source>
        <dbReference type="EMBL" id="CAK9327399.1"/>
    </source>
</evidence>
<protein>
    <submittedName>
        <fullName evidence="2">Uncharacterized protein</fullName>
    </submittedName>
</protein>
<proteinExistence type="predicted"/>
<keyword evidence="3" id="KW-1185">Reference proteome</keyword>
<accession>A0ABP0Z4E6</accession>